<dbReference type="EMBL" id="CP060201">
    <property type="protein sequence ID" value="QNH80563.1"/>
    <property type="molecule type" value="Genomic_DNA"/>
</dbReference>
<accession>A0A7G7XKR8</accession>
<reference evidence="2" key="1">
    <citation type="journal article" date="2020" name="Microbiol. Resour. Announc.">
        <title>Complete genome sequences of four natural Pseudomonas isolates that catabolize a wide range of aromatic compounds relevant to lignin valorization.</title>
        <authorList>
            <person name="Hatmaker E.A."/>
            <person name="Presley G."/>
            <person name="Cannon O."/>
            <person name="Guss A.M."/>
            <person name="Elkins J.G."/>
        </authorList>
    </citation>
    <scope>NUCLEOTIDE SEQUENCE [LARGE SCALE GENOMIC DNA]</scope>
    <source>
        <strain evidence="2">H1F5C</strain>
    </source>
</reference>
<name>A0A7G7XKR8_9PSED</name>
<evidence type="ECO:0000313" key="2">
    <source>
        <dbReference type="Proteomes" id="UP000515277"/>
    </source>
</evidence>
<evidence type="ECO:0000313" key="1">
    <source>
        <dbReference type="EMBL" id="QNH80563.1"/>
    </source>
</evidence>
<organism evidence="1 2">
    <name type="scientific">Pseudomonas protegens</name>
    <dbReference type="NCBI Taxonomy" id="380021"/>
    <lineage>
        <taxon>Bacteria</taxon>
        <taxon>Pseudomonadati</taxon>
        <taxon>Pseudomonadota</taxon>
        <taxon>Gammaproteobacteria</taxon>
        <taxon>Pseudomonadales</taxon>
        <taxon>Pseudomonadaceae</taxon>
        <taxon>Pseudomonas</taxon>
    </lineage>
</organism>
<gene>
    <name evidence="1" type="ORF">GGI48_02050</name>
</gene>
<sequence>MVLCLALALSLGGCIDYKWGHDWKADSLGGWQDASTGNYDQGTSFKLACGAEPLYVSVQSSTPHQLVSLFLVPLFSASLSDDDSVEIRASHPGLVTCTSSAENPLVLKMDNRVISPIGYPSRQLANSCRIHLDARELQGERLSIEVNQALLPCAAAPVTLKKHSYFCMRQSKFGGSVPCGR</sequence>
<protein>
    <submittedName>
        <fullName evidence="1">Uncharacterized protein</fullName>
    </submittedName>
</protein>
<dbReference type="AlphaFoldDB" id="A0A7G7XKR8"/>
<dbReference type="Proteomes" id="UP000515277">
    <property type="component" value="Chromosome"/>
</dbReference>
<proteinExistence type="predicted"/>